<reference evidence="2 3" key="1">
    <citation type="journal article" date="2016" name="Nat. Commun.">
        <title>Thousands of microbial genomes shed light on interconnected biogeochemical processes in an aquifer system.</title>
        <authorList>
            <person name="Anantharaman K."/>
            <person name="Brown C.T."/>
            <person name="Hug L.A."/>
            <person name="Sharon I."/>
            <person name="Castelle C.J."/>
            <person name="Probst A.J."/>
            <person name="Thomas B.C."/>
            <person name="Singh A."/>
            <person name="Wilkins M.J."/>
            <person name="Karaoz U."/>
            <person name="Brodie E.L."/>
            <person name="Williams K.H."/>
            <person name="Hubbard S.S."/>
            <person name="Banfield J.F."/>
        </authorList>
    </citation>
    <scope>NUCLEOTIDE SEQUENCE [LARGE SCALE GENOMIC DNA]</scope>
</reference>
<name>A0A1F7SMW7_9BACT</name>
<dbReference type="AlphaFoldDB" id="A0A1F7SMW7"/>
<evidence type="ECO:0000313" key="2">
    <source>
        <dbReference type="EMBL" id="OGL55122.1"/>
    </source>
</evidence>
<dbReference type="EMBL" id="MGDI01000004">
    <property type="protein sequence ID" value="OGL55122.1"/>
    <property type="molecule type" value="Genomic_DNA"/>
</dbReference>
<feature type="transmembrane region" description="Helical" evidence="1">
    <location>
        <begin position="27"/>
        <end position="45"/>
    </location>
</feature>
<dbReference type="Proteomes" id="UP000178082">
    <property type="component" value="Unassembled WGS sequence"/>
</dbReference>
<keyword evidence="1" id="KW-1133">Transmembrane helix</keyword>
<protein>
    <submittedName>
        <fullName evidence="2">Uncharacterized protein</fullName>
    </submittedName>
</protein>
<keyword evidence="1" id="KW-0812">Transmembrane</keyword>
<accession>A0A1F7SMW7</accession>
<proteinExistence type="predicted"/>
<gene>
    <name evidence="2" type="ORF">A3G31_02680</name>
</gene>
<organism evidence="2 3">
    <name type="scientific">Candidatus Schekmanbacteria bacterium RIFCSPLOWO2_12_FULL_38_15</name>
    <dbReference type="NCBI Taxonomy" id="1817883"/>
    <lineage>
        <taxon>Bacteria</taxon>
        <taxon>Candidatus Schekmaniibacteriota</taxon>
    </lineage>
</organism>
<evidence type="ECO:0000313" key="3">
    <source>
        <dbReference type="Proteomes" id="UP000178082"/>
    </source>
</evidence>
<evidence type="ECO:0000256" key="1">
    <source>
        <dbReference type="SAM" id="Phobius"/>
    </source>
</evidence>
<dbReference type="STRING" id="1817883.A3G31_02680"/>
<sequence>MMANTPTLLDSTEKNNFFKKLFFGKETISDIVVLSMVEIYILSFFDKLNLYNYFLKTNINI</sequence>
<comment type="caution">
    <text evidence="2">The sequence shown here is derived from an EMBL/GenBank/DDBJ whole genome shotgun (WGS) entry which is preliminary data.</text>
</comment>
<keyword evidence="1" id="KW-0472">Membrane</keyword>